<evidence type="ECO:0000313" key="3">
    <source>
        <dbReference type="Proteomes" id="UP000316429"/>
    </source>
</evidence>
<dbReference type="AlphaFoldDB" id="A0A504U4V3"/>
<dbReference type="CDD" id="cd07262">
    <property type="entry name" value="VOC_like"/>
    <property type="match status" value="1"/>
</dbReference>
<evidence type="ECO:0000259" key="1">
    <source>
        <dbReference type="PROSITE" id="PS51819"/>
    </source>
</evidence>
<dbReference type="OrthoDB" id="9807407at2"/>
<sequence>MFTYITIGINDLPRAVSFYDAVLSTLGIERREIDDNEAGYAVAGDSRCRFWITHPFDRRPATVGNGSMPAFEAPSRAAVDAFYAAALAHGGTDDGAPGIRIFHPNFYSCYVRDPDGNKLSALCERPE</sequence>
<name>A0A504U4V3_9HYPH</name>
<keyword evidence="3" id="KW-1185">Reference proteome</keyword>
<dbReference type="InterPro" id="IPR029068">
    <property type="entry name" value="Glyas_Bleomycin-R_OHBP_Dase"/>
</dbReference>
<accession>A0A504U4V3</accession>
<proteinExistence type="predicted"/>
<dbReference type="RefSeq" id="WP_140826371.1">
    <property type="nucleotide sequence ID" value="NZ_VFYP01000001.1"/>
</dbReference>
<dbReference type="Gene3D" id="3.10.180.10">
    <property type="entry name" value="2,3-Dihydroxybiphenyl 1,2-Dioxygenase, domain 1"/>
    <property type="match status" value="1"/>
</dbReference>
<dbReference type="Pfam" id="PF00903">
    <property type="entry name" value="Glyoxalase"/>
    <property type="match status" value="1"/>
</dbReference>
<protein>
    <submittedName>
        <fullName evidence="2">VOC family protein</fullName>
    </submittedName>
</protein>
<dbReference type="InterPro" id="IPR004360">
    <property type="entry name" value="Glyas_Fos-R_dOase_dom"/>
</dbReference>
<dbReference type="EMBL" id="VFYP01000001">
    <property type="protein sequence ID" value="TPP10008.1"/>
    <property type="molecule type" value="Genomic_DNA"/>
</dbReference>
<dbReference type="PROSITE" id="PS51819">
    <property type="entry name" value="VOC"/>
    <property type="match status" value="1"/>
</dbReference>
<dbReference type="InterPro" id="IPR037523">
    <property type="entry name" value="VOC_core"/>
</dbReference>
<gene>
    <name evidence="2" type="ORF">FJQ55_03805</name>
</gene>
<feature type="domain" description="VOC" evidence="1">
    <location>
        <begin position="1"/>
        <end position="124"/>
    </location>
</feature>
<comment type="caution">
    <text evidence="2">The sequence shown here is derived from an EMBL/GenBank/DDBJ whole genome shotgun (WGS) entry which is preliminary data.</text>
</comment>
<reference evidence="2 3" key="1">
    <citation type="submission" date="2019-06" db="EMBL/GenBank/DDBJ databases">
        <title>Rhizobium sp. CL12 isolated from roots of soybean.</title>
        <authorList>
            <person name="Wang C."/>
        </authorList>
    </citation>
    <scope>NUCLEOTIDE SEQUENCE [LARGE SCALE GENOMIC DNA]</scope>
    <source>
        <strain evidence="2 3">CL12</strain>
    </source>
</reference>
<organism evidence="2 3">
    <name type="scientific">Rhizobium glycinendophyticum</name>
    <dbReference type="NCBI Taxonomy" id="2589807"/>
    <lineage>
        <taxon>Bacteria</taxon>
        <taxon>Pseudomonadati</taxon>
        <taxon>Pseudomonadota</taxon>
        <taxon>Alphaproteobacteria</taxon>
        <taxon>Hyphomicrobiales</taxon>
        <taxon>Rhizobiaceae</taxon>
        <taxon>Rhizobium/Agrobacterium group</taxon>
        <taxon>Rhizobium</taxon>
    </lineage>
</organism>
<evidence type="ECO:0000313" key="2">
    <source>
        <dbReference type="EMBL" id="TPP10008.1"/>
    </source>
</evidence>
<dbReference type="PANTHER" id="PTHR35006">
    <property type="entry name" value="GLYOXALASE FAMILY PROTEIN (AFU_ORTHOLOGUE AFUA_5G14830)"/>
    <property type="match status" value="1"/>
</dbReference>
<dbReference type="PANTHER" id="PTHR35006:SF1">
    <property type="entry name" value="BLL2941 PROTEIN"/>
    <property type="match status" value="1"/>
</dbReference>
<dbReference type="Proteomes" id="UP000316429">
    <property type="component" value="Unassembled WGS sequence"/>
</dbReference>
<dbReference type="SUPFAM" id="SSF54593">
    <property type="entry name" value="Glyoxalase/Bleomycin resistance protein/Dihydroxybiphenyl dioxygenase"/>
    <property type="match status" value="1"/>
</dbReference>